<evidence type="ECO:0000256" key="2">
    <source>
        <dbReference type="SAM" id="SignalP"/>
    </source>
</evidence>
<feature type="signal peptide" evidence="2">
    <location>
        <begin position="1"/>
        <end position="19"/>
    </location>
</feature>
<dbReference type="Gene3D" id="3.40.50.1000">
    <property type="entry name" value="HAD superfamily/HAD-like"/>
    <property type="match status" value="1"/>
</dbReference>
<dbReference type="PANTHER" id="PTHR31284:SF10">
    <property type="entry name" value="ACID PHOSPHATASE-LIKE PROTEIN"/>
    <property type="match status" value="1"/>
</dbReference>
<proteinExistence type="predicted"/>
<dbReference type="InterPro" id="IPR006423">
    <property type="entry name" value="Lipo_e_P4"/>
</dbReference>
<keyword evidence="3" id="KW-0449">Lipoprotein</keyword>
<dbReference type="PIRSF" id="PIRSF019271">
    <property type="entry name" value="Acid_Ptase_C"/>
    <property type="match status" value="1"/>
</dbReference>
<dbReference type="Pfam" id="PF03767">
    <property type="entry name" value="Acid_phosphat_B"/>
    <property type="match status" value="1"/>
</dbReference>
<sequence length="266" mass="29719">MKALISVLPLVFVAATSFAKTTPETSELVTQNTQSVLWMQNAGEYRALCYQAYNTAQMAFDAAKATQKGKLAVMVDLDETMLDNSPYAAWQIQHQQPFASSSWDNWVNAVQTPALHGAVAFAKYVTDNGGTMFYVSNRSDRTFAATKANLIKDGFPNVSDFTLRLKKDTSDKAPRMQSIEADGYKVVLFLGDNLNDFPELNTYHKLNADRNAAVDAHQQQFGRHFILLPNPSYGDWEPGLGKGYYQLSEQQKAQLRNDSLKPWNGQ</sequence>
<dbReference type="Proteomes" id="UP000679575">
    <property type="component" value="Chromosome"/>
</dbReference>
<protein>
    <submittedName>
        <fullName evidence="3">5'-nucleotidase, lipoprotein e(P4) family</fullName>
    </submittedName>
</protein>
<accession>A0ABX7YSX7</accession>
<dbReference type="RefSeq" id="WP_212594448.1">
    <property type="nucleotide sequence ID" value="NZ_CP073587.1"/>
</dbReference>
<dbReference type="SFLD" id="SFLDG01125">
    <property type="entry name" value="C1.1:_Acid_Phosphatase_Like"/>
    <property type="match status" value="1"/>
</dbReference>
<gene>
    <name evidence="3" type="ORF">KDN34_14650</name>
</gene>
<evidence type="ECO:0000313" key="3">
    <source>
        <dbReference type="EMBL" id="QUN05416.1"/>
    </source>
</evidence>
<dbReference type="SFLD" id="SFLDS00003">
    <property type="entry name" value="Haloacid_Dehalogenase"/>
    <property type="match status" value="1"/>
</dbReference>
<organism evidence="3 4">
    <name type="scientific">Shewanella yunxiaonensis</name>
    <dbReference type="NCBI Taxonomy" id="2829809"/>
    <lineage>
        <taxon>Bacteria</taxon>
        <taxon>Pseudomonadati</taxon>
        <taxon>Pseudomonadota</taxon>
        <taxon>Gammaproteobacteria</taxon>
        <taxon>Alteromonadales</taxon>
        <taxon>Shewanellaceae</taxon>
        <taxon>Shewanella</taxon>
    </lineage>
</organism>
<dbReference type="NCBIfam" id="TIGR01533">
    <property type="entry name" value="lipo_e_P4"/>
    <property type="match status" value="1"/>
</dbReference>
<evidence type="ECO:0000313" key="4">
    <source>
        <dbReference type="Proteomes" id="UP000679575"/>
    </source>
</evidence>
<dbReference type="CDD" id="cd07534">
    <property type="entry name" value="HAD_CAP"/>
    <property type="match status" value="1"/>
</dbReference>
<dbReference type="SUPFAM" id="SSF56784">
    <property type="entry name" value="HAD-like"/>
    <property type="match status" value="1"/>
</dbReference>
<dbReference type="InterPro" id="IPR023214">
    <property type="entry name" value="HAD_sf"/>
</dbReference>
<reference evidence="3 4" key="1">
    <citation type="submission" date="2021-04" db="EMBL/GenBank/DDBJ databases">
        <title>Novel species identification of genus Shewanella.</title>
        <authorList>
            <person name="Liu G."/>
        </authorList>
    </citation>
    <scope>NUCLEOTIDE SEQUENCE [LARGE SCALE GENOMIC DNA]</scope>
    <source>
        <strain evidence="3 4">FJAT-54481</strain>
    </source>
</reference>
<dbReference type="PANTHER" id="PTHR31284">
    <property type="entry name" value="ACID PHOSPHATASE-LIKE PROTEIN"/>
    <property type="match status" value="1"/>
</dbReference>
<keyword evidence="4" id="KW-1185">Reference proteome</keyword>
<dbReference type="InterPro" id="IPR005519">
    <property type="entry name" value="Acid_phosphat_B-like"/>
</dbReference>
<dbReference type="EMBL" id="CP073587">
    <property type="protein sequence ID" value="QUN05416.1"/>
    <property type="molecule type" value="Genomic_DNA"/>
</dbReference>
<name>A0ABX7YSX7_9GAMM</name>
<evidence type="ECO:0000256" key="1">
    <source>
        <dbReference type="ARBA" id="ARBA00022729"/>
    </source>
</evidence>
<feature type="chain" id="PRO_5046563017" evidence="2">
    <location>
        <begin position="20"/>
        <end position="266"/>
    </location>
</feature>
<keyword evidence="1 2" id="KW-0732">Signal</keyword>
<dbReference type="InterPro" id="IPR036412">
    <property type="entry name" value="HAD-like_sf"/>
</dbReference>